<dbReference type="InterPro" id="IPR011009">
    <property type="entry name" value="Kinase-like_dom_sf"/>
</dbReference>
<dbReference type="KEGG" id="axy:AXYL_06381"/>
<dbReference type="RefSeq" id="WP_013396961.1">
    <property type="nucleotide sequence ID" value="NC_014640.1"/>
</dbReference>
<feature type="region of interest" description="Disordered" evidence="1">
    <location>
        <begin position="278"/>
        <end position="351"/>
    </location>
</feature>
<dbReference type="AlphaFoldDB" id="E3HRQ5"/>
<dbReference type="SUPFAM" id="SSF56112">
    <property type="entry name" value="Protein kinase-like (PK-like)"/>
    <property type="match status" value="1"/>
</dbReference>
<dbReference type="STRING" id="762376.AXYL_06381"/>
<reference evidence="2 3" key="1">
    <citation type="journal article" date="2011" name="J. Bacteriol.">
        <title>Complete genome sequence of the haloaromatic acid-degrading bacterium Achromobacter xylosoxidans A8.</title>
        <authorList>
            <person name="Strnad H."/>
            <person name="Ridl J."/>
            <person name="Paces J."/>
            <person name="Kolar M."/>
            <person name="Vlcek C."/>
            <person name="Paces V."/>
        </authorList>
    </citation>
    <scope>NUCLEOTIDE SEQUENCE [LARGE SCALE GENOMIC DNA]</scope>
    <source>
        <strain evidence="2 3">A8</strain>
    </source>
</reference>
<dbReference type="HOGENOM" id="CLU_051794_0_0_4"/>
<evidence type="ECO:0000313" key="3">
    <source>
        <dbReference type="Proteomes" id="UP000006876"/>
    </source>
</evidence>
<dbReference type="Proteomes" id="UP000006876">
    <property type="component" value="Chromosome"/>
</dbReference>
<dbReference type="eggNOG" id="COG0515">
    <property type="taxonomic scope" value="Bacteria"/>
</dbReference>
<dbReference type="EMBL" id="CP002287">
    <property type="protein sequence ID" value="ADP19674.1"/>
    <property type="molecule type" value="Genomic_DNA"/>
</dbReference>
<feature type="compositionally biased region" description="Low complexity" evidence="1">
    <location>
        <begin position="282"/>
        <end position="343"/>
    </location>
</feature>
<evidence type="ECO:0000256" key="1">
    <source>
        <dbReference type="SAM" id="MobiDB-lite"/>
    </source>
</evidence>
<dbReference type="Gene3D" id="1.10.510.10">
    <property type="entry name" value="Transferase(Phosphotransferase) domain 1"/>
    <property type="match status" value="1"/>
</dbReference>
<sequence length="420" mass="42616">MLRTSAVPPGPGPAGLPAAPEEARLADILRLPPGRLREQEILHLVAGLSASLAALHEAGRAHGGICPSAVIRDAQGVAVLAPPADVAPDEDDAVRHAGYAAFEQYTDDPSHACGPWTDVYGLSALAYFLASGAAPPGALARRVRDDCPPLDEWQPGTYRAAFCAAVDEGLAMEEQARPRTAAALVAAMGAIPPAVAAAVAHPAPAPAADPEPEPDIFAPSLMAETPADESADPPPVAARLTAMRPERSARPGRLLPLAVAGLLLLAAVGYAWLRPAQPPQPATVATAPAPTPQTLPDSSAATGPASAPQTAAAGSVAPAASSKPESAPEPEAAAAPPVSEPAAPATPPPQAAPVTVQVAVRPWGEVLVNGRSRGVSPPLRELALPPGRYQVTVRNASAGDHRMTLTVAPGRPASITHEFK</sequence>
<dbReference type="OrthoDB" id="9801841at2"/>
<accession>E3HRQ5</accession>
<evidence type="ECO:0000313" key="2">
    <source>
        <dbReference type="EMBL" id="ADP19674.1"/>
    </source>
</evidence>
<name>E3HRQ5_ACHXA</name>
<organism evidence="2 3">
    <name type="scientific">Achromobacter xylosoxidans (strain A8)</name>
    <dbReference type="NCBI Taxonomy" id="762376"/>
    <lineage>
        <taxon>Bacteria</taxon>
        <taxon>Pseudomonadati</taxon>
        <taxon>Pseudomonadota</taxon>
        <taxon>Betaproteobacteria</taxon>
        <taxon>Burkholderiales</taxon>
        <taxon>Alcaligenaceae</taxon>
        <taxon>Achromobacter</taxon>
    </lineage>
</organism>
<protein>
    <submittedName>
        <fullName evidence="2">Response regulator 21</fullName>
    </submittedName>
</protein>
<gene>
    <name evidence="2" type="ordered locus">AXYL_06381</name>
</gene>
<proteinExistence type="predicted"/>